<protein>
    <submittedName>
        <fullName evidence="2">Uncharacterized protein</fullName>
    </submittedName>
</protein>
<feature type="compositionally biased region" description="Polar residues" evidence="1">
    <location>
        <begin position="510"/>
        <end position="525"/>
    </location>
</feature>
<name>W4G6E1_APHAT</name>
<sequence length="586" mass="62288">MQTVGEFDPTQVLMAVPKTDYPHCLGPVPIATAASSAWLFRPFTMAEASETATGKWPPYPGETTTHRGLVRLLPDLSQSLDVHLHEAFPCVPPVRVVAGDALKADQAAATVANASTKAVAVVVVPQQHGYVSSDPPGHATRGSPGNATSGPPGYASSSHEATLPAAVQATQACGKAVIPATPVPTMAAIVTTNGAVPLIVSRPPATAVAQATGTVTTTKTAAPTKTTGATAATARRPSTRATPHRDQTPSAALPPTATNATLSDAAQYDSRSLAPTNYTLVVYLLDSTLSTCDGKFTTTYDEDTGLYVIATQFSPRIDDPTSTVLVTHPTTIVGTPLPPAALDPVALKLIDPITEYLAEHLSAKLVEARAAKAALMYAFSSDPVHRKISSIVRIVLLSGSAARFSSEEKKFASDVDFDKLHKTVEIRESTTLTDSHLASVSLSSLPDCIEHDVQVWPGARPSIPDTQLREFLPQHWYELTKLYHDFLGPKPTASTYGGLHESLARMPFDETSSSHLDGSPRSNLDNFHPIERTHQSPTRQSEFLDALNYRLTQGGQSSRDHAQGGNNAVHPRTTTTNATKVRFAVR</sequence>
<gene>
    <name evidence="2" type="ORF">H257_10437</name>
</gene>
<accession>W4G6E1</accession>
<feature type="compositionally biased region" description="Polar residues" evidence="1">
    <location>
        <begin position="143"/>
        <end position="160"/>
    </location>
</feature>
<evidence type="ECO:0000256" key="1">
    <source>
        <dbReference type="SAM" id="MobiDB-lite"/>
    </source>
</evidence>
<feature type="region of interest" description="Disordered" evidence="1">
    <location>
        <begin position="554"/>
        <end position="586"/>
    </location>
</feature>
<dbReference type="EMBL" id="KI913141">
    <property type="protein sequence ID" value="ETV75245.1"/>
    <property type="molecule type" value="Genomic_DNA"/>
</dbReference>
<feature type="region of interest" description="Disordered" evidence="1">
    <location>
        <begin position="218"/>
        <end position="258"/>
    </location>
</feature>
<dbReference type="AlphaFoldDB" id="W4G6E1"/>
<dbReference type="GeneID" id="20812433"/>
<dbReference type="VEuPathDB" id="FungiDB:H257_10437"/>
<feature type="compositionally biased region" description="Low complexity" evidence="1">
    <location>
        <begin position="218"/>
        <end position="241"/>
    </location>
</feature>
<feature type="region of interest" description="Disordered" evidence="1">
    <location>
        <begin position="130"/>
        <end position="161"/>
    </location>
</feature>
<feature type="region of interest" description="Disordered" evidence="1">
    <location>
        <begin position="509"/>
        <end position="540"/>
    </location>
</feature>
<proteinExistence type="predicted"/>
<feature type="compositionally biased region" description="Low complexity" evidence="1">
    <location>
        <begin position="248"/>
        <end position="258"/>
    </location>
</feature>
<dbReference type="RefSeq" id="XP_009835293.1">
    <property type="nucleotide sequence ID" value="XM_009836991.1"/>
</dbReference>
<reference evidence="2" key="1">
    <citation type="submission" date="2013-12" db="EMBL/GenBank/DDBJ databases">
        <title>The Genome Sequence of Aphanomyces astaci APO3.</title>
        <authorList>
            <consortium name="The Broad Institute Genomics Platform"/>
            <person name="Russ C."/>
            <person name="Tyler B."/>
            <person name="van West P."/>
            <person name="Dieguez-Uribeondo J."/>
            <person name="Young S.K."/>
            <person name="Zeng Q."/>
            <person name="Gargeya S."/>
            <person name="Fitzgerald M."/>
            <person name="Abouelleil A."/>
            <person name="Alvarado L."/>
            <person name="Chapman S.B."/>
            <person name="Gainer-Dewar J."/>
            <person name="Goldberg J."/>
            <person name="Griggs A."/>
            <person name="Gujja S."/>
            <person name="Hansen M."/>
            <person name="Howarth C."/>
            <person name="Imamovic A."/>
            <person name="Ireland A."/>
            <person name="Larimer J."/>
            <person name="McCowan C."/>
            <person name="Murphy C."/>
            <person name="Pearson M."/>
            <person name="Poon T.W."/>
            <person name="Priest M."/>
            <person name="Roberts A."/>
            <person name="Saif S."/>
            <person name="Shea T."/>
            <person name="Sykes S."/>
            <person name="Wortman J."/>
            <person name="Nusbaum C."/>
            <person name="Birren B."/>
        </authorList>
    </citation>
    <scope>NUCLEOTIDE SEQUENCE [LARGE SCALE GENOMIC DNA]</scope>
    <source>
        <strain evidence="2">APO3</strain>
    </source>
</reference>
<evidence type="ECO:0000313" key="2">
    <source>
        <dbReference type="EMBL" id="ETV75245.1"/>
    </source>
</evidence>
<organism evidence="2">
    <name type="scientific">Aphanomyces astaci</name>
    <name type="common">Crayfish plague agent</name>
    <dbReference type="NCBI Taxonomy" id="112090"/>
    <lineage>
        <taxon>Eukaryota</taxon>
        <taxon>Sar</taxon>
        <taxon>Stramenopiles</taxon>
        <taxon>Oomycota</taxon>
        <taxon>Saprolegniomycetes</taxon>
        <taxon>Saprolegniales</taxon>
        <taxon>Verrucalvaceae</taxon>
        <taxon>Aphanomyces</taxon>
    </lineage>
</organism>